<dbReference type="Proteomes" id="UP000287166">
    <property type="component" value="Unassembled WGS sequence"/>
</dbReference>
<proteinExistence type="inferred from homology"/>
<dbReference type="InterPro" id="IPR001969">
    <property type="entry name" value="Aspartic_peptidase_AS"/>
</dbReference>
<dbReference type="GO" id="GO:0006508">
    <property type="term" value="P:proteolysis"/>
    <property type="evidence" value="ECO:0007669"/>
    <property type="project" value="UniProtKB-KW"/>
</dbReference>
<evidence type="ECO:0000256" key="5">
    <source>
        <dbReference type="SAM" id="Phobius"/>
    </source>
</evidence>
<dbReference type="PANTHER" id="PTHR47966:SF51">
    <property type="entry name" value="BETA-SITE APP-CLEAVING ENZYME, ISOFORM A-RELATED"/>
    <property type="match status" value="1"/>
</dbReference>
<dbReference type="OrthoDB" id="771136at2759"/>
<comment type="similarity">
    <text evidence="1 4">Belongs to the peptidase A1 family.</text>
</comment>
<gene>
    <name evidence="7" type="ORF">SCP_1101350</name>
</gene>
<reference evidence="7 8" key="1">
    <citation type="journal article" date="2018" name="Sci. Rep.">
        <title>Genome sequence of the cauliflower mushroom Sparassis crispa (Hanabiratake) and its association with beneficial usage.</title>
        <authorList>
            <person name="Kiyama R."/>
            <person name="Furutani Y."/>
            <person name="Kawaguchi K."/>
            <person name="Nakanishi T."/>
        </authorList>
    </citation>
    <scope>NUCLEOTIDE SEQUENCE [LARGE SCALE GENOMIC DNA]</scope>
</reference>
<dbReference type="PROSITE" id="PS00141">
    <property type="entry name" value="ASP_PROTEASE"/>
    <property type="match status" value="1"/>
</dbReference>
<keyword evidence="5" id="KW-1133">Transmembrane helix</keyword>
<keyword evidence="5" id="KW-0812">Transmembrane</keyword>
<keyword evidence="4 7" id="KW-0645">Protease</keyword>
<dbReference type="InterPro" id="IPR033121">
    <property type="entry name" value="PEPTIDASE_A1"/>
</dbReference>
<organism evidence="7 8">
    <name type="scientific">Sparassis crispa</name>
    <dbReference type="NCBI Taxonomy" id="139825"/>
    <lineage>
        <taxon>Eukaryota</taxon>
        <taxon>Fungi</taxon>
        <taxon>Dikarya</taxon>
        <taxon>Basidiomycota</taxon>
        <taxon>Agaricomycotina</taxon>
        <taxon>Agaricomycetes</taxon>
        <taxon>Polyporales</taxon>
        <taxon>Sparassidaceae</taxon>
        <taxon>Sparassis</taxon>
    </lineage>
</organism>
<comment type="caution">
    <text evidence="7">The sequence shown here is derived from an EMBL/GenBank/DDBJ whole genome shotgun (WGS) entry which is preliminary data.</text>
</comment>
<dbReference type="InterPro" id="IPR034164">
    <property type="entry name" value="Pepsin-like_dom"/>
</dbReference>
<protein>
    <submittedName>
        <fullName evidence="7">Acid protease</fullName>
    </submittedName>
</protein>
<feature type="transmembrane region" description="Helical" evidence="5">
    <location>
        <begin position="445"/>
        <end position="466"/>
    </location>
</feature>
<evidence type="ECO:0000256" key="2">
    <source>
        <dbReference type="ARBA" id="ARBA00022750"/>
    </source>
</evidence>
<dbReference type="EMBL" id="BFAD01000011">
    <property type="protein sequence ID" value="GBE87459.1"/>
    <property type="molecule type" value="Genomic_DNA"/>
</dbReference>
<dbReference type="InParanoid" id="A0A401GZ79"/>
<accession>A0A401GZ79</accession>
<evidence type="ECO:0000256" key="3">
    <source>
        <dbReference type="PIRSR" id="PIRSR601461-1"/>
    </source>
</evidence>
<dbReference type="PROSITE" id="PS51767">
    <property type="entry name" value="PEPTIDASE_A1"/>
    <property type="match status" value="1"/>
</dbReference>
<dbReference type="STRING" id="139825.A0A401GZ79"/>
<keyword evidence="5" id="KW-0472">Membrane</keyword>
<keyword evidence="4" id="KW-0378">Hydrolase</keyword>
<dbReference type="SUPFAM" id="SSF50630">
    <property type="entry name" value="Acid proteases"/>
    <property type="match status" value="1"/>
</dbReference>
<dbReference type="CDD" id="cd05471">
    <property type="entry name" value="pepsin_like"/>
    <property type="match status" value="1"/>
</dbReference>
<evidence type="ECO:0000256" key="4">
    <source>
        <dbReference type="RuleBase" id="RU000454"/>
    </source>
</evidence>
<keyword evidence="2 4" id="KW-0064">Aspartyl protease</keyword>
<evidence type="ECO:0000259" key="6">
    <source>
        <dbReference type="PROSITE" id="PS51767"/>
    </source>
</evidence>
<dbReference type="Pfam" id="PF00026">
    <property type="entry name" value="Asp"/>
    <property type="match status" value="1"/>
</dbReference>
<dbReference type="AlphaFoldDB" id="A0A401GZ79"/>
<sequence>MFSSLSQKSSLLCAALASSSLAFSIPFRREILPRKTAHSVTATKQAATSVDTLSGFDNVANERYIGDITVGGTAFEVILDTGSNDLWVDTAGVSLDYFYNTSVAGEINYGIDGQYSFAEGFILQTNVTFSNYTVDQVFINALNVSATGVLLPGVSGLLGLGPPTQQSVASSQLQLGSSAFSGLTVLENIFLRNTDIPPQITIYMSRNTGTGEIDGGEFTIGEALPEYAQIADTPQLPAIDSPLGPLWTIQFDGLVINGQTYQQTGVGSTNFTASLDSGTPTAFIDSYFYDRIYGSNPNSIPCDTQINVSLIISGQEFPIHPIDLTIPESGTSVSNAICSAAMYSLPNSPGMFLLGDTFLRNVYTLHNFNNYSQVGDPLPYTQLLSVTDANAAAIQFPSLNIARLEAFNTSDSSSSATVSGDLAEASSTPSPSSTPNLSELTRNTYIIMGLLGGALLLLIAIAIISIRNHNQTRGYRRVGGGGVDILASDKPYNPQYRD</sequence>
<evidence type="ECO:0000313" key="7">
    <source>
        <dbReference type="EMBL" id="GBE87459.1"/>
    </source>
</evidence>
<dbReference type="InterPro" id="IPR001461">
    <property type="entry name" value="Aspartic_peptidase_A1"/>
</dbReference>
<evidence type="ECO:0000313" key="8">
    <source>
        <dbReference type="Proteomes" id="UP000287166"/>
    </source>
</evidence>
<dbReference type="Gene3D" id="2.40.70.10">
    <property type="entry name" value="Acid Proteases"/>
    <property type="match status" value="2"/>
</dbReference>
<dbReference type="RefSeq" id="XP_027618372.1">
    <property type="nucleotide sequence ID" value="XM_027762571.1"/>
</dbReference>
<name>A0A401GZ79_9APHY</name>
<keyword evidence="8" id="KW-1185">Reference proteome</keyword>
<feature type="domain" description="Peptidase A1" evidence="6">
    <location>
        <begin position="64"/>
        <end position="377"/>
    </location>
</feature>
<dbReference type="GO" id="GO:0004190">
    <property type="term" value="F:aspartic-type endopeptidase activity"/>
    <property type="evidence" value="ECO:0007669"/>
    <property type="project" value="UniProtKB-KW"/>
</dbReference>
<dbReference type="PRINTS" id="PR00792">
    <property type="entry name" value="PEPSIN"/>
</dbReference>
<evidence type="ECO:0000256" key="1">
    <source>
        <dbReference type="ARBA" id="ARBA00007447"/>
    </source>
</evidence>
<dbReference type="GeneID" id="38784376"/>
<dbReference type="InterPro" id="IPR021109">
    <property type="entry name" value="Peptidase_aspartic_dom_sf"/>
</dbReference>
<feature type="active site" evidence="3">
    <location>
        <position position="80"/>
    </location>
</feature>
<dbReference type="PANTHER" id="PTHR47966">
    <property type="entry name" value="BETA-SITE APP-CLEAVING ENZYME, ISOFORM A-RELATED"/>
    <property type="match status" value="1"/>
</dbReference>
<feature type="active site" evidence="3">
    <location>
        <position position="276"/>
    </location>
</feature>